<keyword evidence="2" id="KW-1185">Reference proteome</keyword>
<dbReference type="EMBL" id="MLBF01000015">
    <property type="protein sequence ID" value="OLN31694.1"/>
    <property type="molecule type" value="Genomic_DNA"/>
</dbReference>
<evidence type="ECO:0000313" key="1">
    <source>
        <dbReference type="EMBL" id="OLN31694.1"/>
    </source>
</evidence>
<comment type="caution">
    <text evidence="1">The sequence shown here is derived from an EMBL/GenBank/DDBJ whole genome shotgun (WGS) entry which is preliminary data.</text>
</comment>
<organism evidence="1 2">
    <name type="scientific">Desulfosporosinus metallidurans</name>
    <dbReference type="NCBI Taxonomy" id="1888891"/>
    <lineage>
        <taxon>Bacteria</taxon>
        <taxon>Bacillati</taxon>
        <taxon>Bacillota</taxon>
        <taxon>Clostridia</taxon>
        <taxon>Eubacteriales</taxon>
        <taxon>Desulfitobacteriaceae</taxon>
        <taxon>Desulfosporosinus</taxon>
    </lineage>
</organism>
<proteinExistence type="predicted"/>
<name>A0A1Q8QWI1_9FIRM</name>
<dbReference type="Proteomes" id="UP000186102">
    <property type="component" value="Unassembled WGS sequence"/>
</dbReference>
<evidence type="ECO:0000313" key="2">
    <source>
        <dbReference type="Proteomes" id="UP000186102"/>
    </source>
</evidence>
<sequence>MEVTLEVLTKDDLLPLQVLLEKCSDYLIFQDEEAVKPSAARDLLNIGLLELKIRLN</sequence>
<reference evidence="1 2" key="1">
    <citation type="submission" date="2016-09" db="EMBL/GenBank/DDBJ databases">
        <title>Complete genome of Desulfosporosinus sp. OL.</title>
        <authorList>
            <person name="Mardanov A."/>
            <person name="Beletsky A."/>
            <person name="Panova A."/>
            <person name="Karnachuk O."/>
            <person name="Ravin N."/>
        </authorList>
    </citation>
    <scope>NUCLEOTIDE SEQUENCE [LARGE SCALE GENOMIC DNA]</scope>
    <source>
        <strain evidence="1 2">OL</strain>
    </source>
</reference>
<dbReference type="STRING" id="1888891.DSOL_2382"/>
<protein>
    <submittedName>
        <fullName evidence="1">Uncharacterized protein</fullName>
    </submittedName>
</protein>
<accession>A0A1Q8QWI1</accession>
<dbReference type="RefSeq" id="WP_170871495.1">
    <property type="nucleotide sequence ID" value="NZ_MLBF01000015.1"/>
</dbReference>
<gene>
    <name evidence="1" type="ORF">DSOL_2382</name>
</gene>
<dbReference type="AlphaFoldDB" id="A0A1Q8QWI1"/>